<name>Q0RQ38_FRAAA</name>
<evidence type="ECO:0000313" key="3">
    <source>
        <dbReference type="EMBL" id="CAJ60339.1"/>
    </source>
</evidence>
<dbReference type="HOGENOM" id="CLU_383919_0_0_11"/>
<evidence type="ECO:0000259" key="2">
    <source>
        <dbReference type="Pfam" id="PF12770"/>
    </source>
</evidence>
<feature type="compositionally biased region" description="Low complexity" evidence="1">
    <location>
        <begin position="268"/>
        <end position="281"/>
    </location>
</feature>
<dbReference type="EMBL" id="CT573213">
    <property type="protein sequence ID" value="CAJ60339.1"/>
    <property type="molecule type" value="Genomic_DNA"/>
</dbReference>
<gene>
    <name evidence="3" type="ordered locus">FRAAL1685</name>
</gene>
<dbReference type="Pfam" id="PF12770">
    <property type="entry name" value="CHAT"/>
    <property type="match status" value="1"/>
</dbReference>
<evidence type="ECO:0000313" key="4">
    <source>
        <dbReference type="Proteomes" id="UP000000657"/>
    </source>
</evidence>
<keyword evidence="4" id="KW-1185">Reference proteome</keyword>
<proteinExistence type="predicted"/>
<dbReference type="STRING" id="326424.FRAAL1685"/>
<dbReference type="Proteomes" id="UP000000657">
    <property type="component" value="Chromosome"/>
</dbReference>
<feature type="region of interest" description="Disordered" evidence="1">
    <location>
        <begin position="254"/>
        <end position="281"/>
    </location>
</feature>
<feature type="domain" description="CHAT" evidence="2">
    <location>
        <begin position="54"/>
        <end position="355"/>
    </location>
</feature>
<protein>
    <recommendedName>
        <fullName evidence="2">CHAT domain-containing protein</fullName>
    </recommendedName>
</protein>
<accession>Q0RQ38</accession>
<evidence type="ECO:0000256" key="1">
    <source>
        <dbReference type="SAM" id="MobiDB-lite"/>
    </source>
</evidence>
<dbReference type="KEGG" id="fal:FRAAL1685"/>
<dbReference type="AlphaFoldDB" id="Q0RQ38"/>
<sequence length="720" mass="75289">MPPARPAPDAGPSFGPEGADPTLAAVCAGDQGEISGLLARIAGRELRDNDAELYGRWLFECLLAPVWRRLLAAPAVHAARGVELALRWPADDTALAGLVWEAMHDGEAPLAGHPRALVAVTRVVPTATPAPATIRRVPRVLFVAGSALDDAVIRPGAMFMGLMRAFEAEGLCVSRAMTNATLADLGEVCARFEPDVVHLVAHGDVDEHRAVLRVCDPGEPDGFRFVDGETLALALRGPAGMPVAVILSACGSARPGGQDADDPGDGPAGNPDAPPDAARAAGRSLAAELAVRGVPIVVAMSGEVSEQASRLFTRRFVRAVQQGASVVDAAAAGRRAALLHGDPPSRYLDWAMPTLVLAENVPPDLRVVDPAPLLGLRQAAESLGLRQAPVFIGHDRVLAATDALAAPAAEARPGFVAAVARDSMSGLGGSRLLREVGLRLLRTGHLPLLIGPFGAGAAPSDLRAVVSQVLEKAIMIAEVLGIDPPPLTVLDADPDSRLAGTVSPEALRGVGAEARFDLLYDAVAEFTAGTAPLPGPGLRHRLARDLGALADAAGAAGEPFGAATRVVVLGDEVHRWVGGLRPLLAMIRRDGLGGPDRPIPVVVTASLVEQEGVFLKDFRDGQAGQPGFVFPELAPMSPASAILGYQWVLLHPWHPSYPFVYTAARNASRARIEKTLGRLQGKPTAVGERLYFVAAILADYEAFVAADDEAAMRAYEEQVR</sequence>
<reference evidence="3 4" key="1">
    <citation type="journal article" date="2007" name="Genome Res.">
        <title>Genome characteristics of facultatively symbiotic Frankia sp. strains reflect host range and host plant biogeography.</title>
        <authorList>
            <person name="Normand P."/>
            <person name="Lapierre P."/>
            <person name="Tisa L.S."/>
            <person name="Gogarten J.P."/>
            <person name="Alloisio N."/>
            <person name="Bagnarol E."/>
            <person name="Bassi C.A."/>
            <person name="Berry A.M."/>
            <person name="Bickhart D.M."/>
            <person name="Choisne N."/>
            <person name="Couloux A."/>
            <person name="Cournoyer B."/>
            <person name="Cruveiller S."/>
            <person name="Daubin V."/>
            <person name="Demange N."/>
            <person name="Francino M.P."/>
            <person name="Goltsman E."/>
            <person name="Huang Y."/>
            <person name="Kopp O.R."/>
            <person name="Labarre L."/>
            <person name="Lapidus A."/>
            <person name="Lavire C."/>
            <person name="Marechal J."/>
            <person name="Martinez M."/>
            <person name="Mastronunzio J.E."/>
            <person name="Mullin B.C."/>
            <person name="Niemann J."/>
            <person name="Pujic P."/>
            <person name="Rawnsley T."/>
            <person name="Rouy Z."/>
            <person name="Schenowitz C."/>
            <person name="Sellstedt A."/>
            <person name="Tavares F."/>
            <person name="Tomkins J.P."/>
            <person name="Vallenet D."/>
            <person name="Valverde C."/>
            <person name="Wall L.G."/>
            <person name="Wang Y."/>
            <person name="Medigue C."/>
            <person name="Benson D.R."/>
        </authorList>
    </citation>
    <scope>NUCLEOTIDE SEQUENCE [LARGE SCALE GENOMIC DNA]</scope>
    <source>
        <strain evidence="4">DSM 45986 / CECT 9034 / ACN14a</strain>
    </source>
</reference>
<dbReference type="eggNOG" id="COG4995">
    <property type="taxonomic scope" value="Bacteria"/>
</dbReference>
<organism evidence="3 4">
    <name type="scientific">Frankia alni (strain DSM 45986 / CECT 9034 / ACN14a)</name>
    <dbReference type="NCBI Taxonomy" id="326424"/>
    <lineage>
        <taxon>Bacteria</taxon>
        <taxon>Bacillati</taxon>
        <taxon>Actinomycetota</taxon>
        <taxon>Actinomycetes</taxon>
        <taxon>Frankiales</taxon>
        <taxon>Frankiaceae</taxon>
        <taxon>Frankia</taxon>
    </lineage>
</organism>
<dbReference type="InterPro" id="IPR024983">
    <property type="entry name" value="CHAT_dom"/>
</dbReference>